<feature type="transmembrane region" description="Helical" evidence="2">
    <location>
        <begin position="1291"/>
        <end position="1315"/>
    </location>
</feature>
<evidence type="ECO:0000256" key="2">
    <source>
        <dbReference type="SAM" id="Phobius"/>
    </source>
</evidence>
<feature type="region of interest" description="Disordered" evidence="1">
    <location>
        <begin position="1366"/>
        <end position="1417"/>
    </location>
</feature>
<name>A0AA88GP09_NAELO</name>
<dbReference type="EMBL" id="PYSW02000026">
    <property type="protein sequence ID" value="KAG2381553.1"/>
    <property type="molecule type" value="Genomic_DNA"/>
</dbReference>
<gene>
    <name evidence="3" type="ORF">C9374_005937</name>
</gene>
<feature type="region of interest" description="Disordered" evidence="1">
    <location>
        <begin position="1431"/>
        <end position="1478"/>
    </location>
</feature>
<evidence type="ECO:0000313" key="4">
    <source>
        <dbReference type="Proteomes" id="UP000816034"/>
    </source>
</evidence>
<keyword evidence="2" id="KW-0812">Transmembrane</keyword>
<feature type="compositionally biased region" description="Low complexity" evidence="1">
    <location>
        <begin position="1371"/>
        <end position="1407"/>
    </location>
</feature>
<keyword evidence="4" id="KW-1185">Reference proteome</keyword>
<comment type="caution">
    <text evidence="3">The sequence shown here is derived from an EMBL/GenBank/DDBJ whole genome shotgun (WGS) entry which is preliminary data.</text>
</comment>
<evidence type="ECO:0000313" key="3">
    <source>
        <dbReference type="EMBL" id="KAG2381553.1"/>
    </source>
</evidence>
<feature type="transmembrane region" description="Helical" evidence="2">
    <location>
        <begin position="30"/>
        <end position="47"/>
    </location>
</feature>
<accession>A0AA88GP09</accession>
<reference evidence="3 4" key="1">
    <citation type="journal article" date="2018" name="BMC Genomics">
        <title>The genome of Naegleria lovaniensis, the basis for a comparative approach to unravel pathogenicity factors of the human pathogenic amoeba N. fowleri.</title>
        <authorList>
            <person name="Liechti N."/>
            <person name="Schurch N."/>
            <person name="Bruggmann R."/>
            <person name="Wittwer M."/>
        </authorList>
    </citation>
    <scope>NUCLEOTIDE SEQUENCE [LARGE SCALE GENOMIC DNA]</scope>
    <source>
        <strain evidence="3 4">ATCC 30569</strain>
    </source>
</reference>
<protein>
    <submittedName>
        <fullName evidence="3">Uncharacterized protein</fullName>
    </submittedName>
</protein>
<evidence type="ECO:0000256" key="1">
    <source>
        <dbReference type="SAM" id="MobiDB-lite"/>
    </source>
</evidence>
<dbReference type="Proteomes" id="UP000816034">
    <property type="component" value="Unassembled WGS sequence"/>
</dbReference>
<dbReference type="RefSeq" id="XP_044547233.1">
    <property type="nucleotide sequence ID" value="XM_044695742.1"/>
</dbReference>
<proteinExistence type="predicted"/>
<organism evidence="3 4">
    <name type="scientific">Naegleria lovaniensis</name>
    <name type="common">Amoeba</name>
    <dbReference type="NCBI Taxonomy" id="51637"/>
    <lineage>
        <taxon>Eukaryota</taxon>
        <taxon>Discoba</taxon>
        <taxon>Heterolobosea</taxon>
        <taxon>Tetramitia</taxon>
        <taxon>Eutetramitia</taxon>
        <taxon>Vahlkampfiidae</taxon>
        <taxon>Naegleria</taxon>
    </lineage>
</organism>
<feature type="transmembrane region" description="Helical" evidence="2">
    <location>
        <begin position="1150"/>
        <end position="1171"/>
    </location>
</feature>
<keyword evidence="2" id="KW-0472">Membrane</keyword>
<sequence length="1562" mass="172212">MLNFKLMTTTSSNSHDHHHFSKFSSSKSGIIYYLLLSCCLWLLLLWSCCFHDNHNVAVIQESSFGFVHGSITIHTVSITNILSPNLQFTACGSQNMYATPIVATFDAPDMQEGKLLLSSGDYSFTIYEDYFASSCPNGVSTLNNTVKINGQTVMNLKTSCQCFPNYVQTLQQVPIVSYVMLNSTGNTFTIDLNPFNAGVDQRMQKISVNFYKMALSDTIIDLTLGNVPNRFDLLSPASYVQVQSEPFTSTALTNMSTSFSSFVTVNNNAIDIAENVTLNISSSSTLTNRLFFDVTSIKKLNVTTGVANTIFPQLFYSNTSTQVSYQLVGVKLASDEQLQIFYTVQTIYEPTSNTKFYLTFSVDGAQSPQVYDASTSGNSISTTLNVYKTSKMESFFDQNNIGYSVFATVSDLAYFKHVPPVGAVDSKCWVQLNIFSESFNGLIHIFSSKTSKQYSIPISTSDFIATVSNTAFIVLPSDMIDCVSSPTDIYVRLETDFVTQKSFSVNIFKKTFLYINDETSSFSQFVNATSPNLQNEAYGAFVNSIGSRDNVLQSVYLNFTQFQSGTEVAFIQQYNNGISSGPLLQSNTKKIPLPVKTFLMPGTIIYVYPSCKTCVANLTISLPTEYSIPFRLNSDAGSSSRTTLPYQFKNDYGIYWTYVNVSLIAFKGNATIVVDVVITNLIKVPSKLTLLATQGTIPLLTTSGSNINAPNNARYFVTTVGNSQLYNSTSDCTQSRSATYATISLSVPATAGIWKFGLFIDPTVTKVGTQFAWSAKSSDFNTVIGGVGSLSTQRLYVNPVEIVSSLSFSCSLYTCYSNKPAQLLLKFDASTLALASRAFEIYVKMGSVPTLSNYDFKSPPMSTYNNLTSTFMVRYLFTNVGTFIVNDALGSYSLLTRERLDLKASTIAFVWIRPIYEMPPFASNSICSQSAGSTRATYLYWYDDATNAQADSSSTLDFANPILLNVTGNLTTGNTGKTMMIEFSVPGSYSSYTENYNPVVMVIDPNGQTALYSMRKSVITYTLSKTIYSSIRYFSTFSITSNLVENPLNTSVMILPLNGSYSLSSTFSSNVLAYIDKPAFNIVYYYPIYITIGVMVGVTLAVLIYFSLCYLLIWIYNLDYSIDTLSSSTTALNGLISLYDKVLKKRVSTCLFGTFYLICAMVLSAVLLGLMGSTMSGIDTALNSDPFNNDQDLSLASNRSYYACCKYEPSGTLTKFKNDPFYCVTPSSSYYYDYSTYDTYANLTINGIRYNSPMPTRAVNTENYGIILSFLDCPNMSVVYYPANIDSVNTYGITGFVLGGVFSCLCFIAFSALIVECMIEYGKETRSVFSAWMREHRSASVATHSTNSSHHTDDPLHREQAMMRAVDQRNNKSTTNATTTTTTGTKTGAPAPKSSSSGLHSPKSVSSEYENSSDEDVRSYDHVHVELSNVVRTTTGNNSTDHSSTTIPPDIKKPNVPVQPLEPPQPPQLASTTHQHRPPPTIDNYGHVPLGSMTVIQNNEVYGMQNAVNDANNNLVQVIPSAMYLPESVNYNNSNAMSYNNSQDYNQPAVEYNNLSNYNNNN</sequence>
<feature type="transmembrane region" description="Helical" evidence="2">
    <location>
        <begin position="1084"/>
        <end position="1113"/>
    </location>
</feature>
<dbReference type="GeneID" id="68098392"/>
<feature type="compositionally biased region" description="Polar residues" evidence="1">
    <location>
        <begin position="1431"/>
        <end position="1447"/>
    </location>
</feature>
<keyword evidence="2" id="KW-1133">Transmembrane helix</keyword>